<evidence type="ECO:0000313" key="3">
    <source>
        <dbReference type="EnsemblMetazoa" id="CJA06678.1"/>
    </source>
</evidence>
<reference evidence="4" key="1">
    <citation type="submission" date="2010-08" db="EMBL/GenBank/DDBJ databases">
        <authorList>
            <consortium name="Caenorhabditis japonica Sequencing Consortium"/>
            <person name="Wilson R.K."/>
        </authorList>
    </citation>
    <scope>NUCLEOTIDE SEQUENCE [LARGE SCALE GENOMIC DNA]</scope>
    <source>
        <strain evidence="4">DF5081</strain>
    </source>
</reference>
<accession>A0A8R1HT16</accession>
<feature type="transmembrane region" description="Helical" evidence="2">
    <location>
        <begin position="118"/>
        <end position="138"/>
    </location>
</feature>
<feature type="transmembrane region" description="Helical" evidence="2">
    <location>
        <begin position="12"/>
        <end position="38"/>
    </location>
</feature>
<keyword evidence="2" id="KW-0812">Transmembrane</keyword>
<feature type="transmembrane region" description="Helical" evidence="2">
    <location>
        <begin position="85"/>
        <end position="106"/>
    </location>
</feature>
<name>A0A8R1HT16_CAEJA</name>
<feature type="transmembrane region" description="Helical" evidence="2">
    <location>
        <begin position="45"/>
        <end position="65"/>
    </location>
</feature>
<proteinExistence type="predicted"/>
<evidence type="ECO:0000256" key="1">
    <source>
        <dbReference type="SAM" id="MobiDB-lite"/>
    </source>
</evidence>
<dbReference type="EnsemblMetazoa" id="CJA06678.1">
    <property type="protein sequence ID" value="CJA06678.1"/>
    <property type="gene ID" value="WBGene00125882"/>
</dbReference>
<dbReference type="AlphaFoldDB" id="A0A8R1HT16"/>
<keyword evidence="4" id="KW-1185">Reference proteome</keyword>
<feature type="region of interest" description="Disordered" evidence="1">
    <location>
        <begin position="147"/>
        <end position="252"/>
    </location>
</feature>
<sequence>MSLNKEPPSAVALLQIVIFLQFSASFLIVVLTTVGLSYDYPVAKYYLLALLQMIVAIPGVVHIVIQGNSELEKIKFSEKLTATLAWAALYIAAQMVTSACEIYWLVYMIATNATVSRWICLALLTVMNVSAVVIGLWFRSVMVKMPGDKTSPETTNDPKKDFPMGVMKPQMKAPSQSMMSDSETRDSTKRSSKTSLSGSSKSRRTKKTKSASSSRSKSSSTKKCSSSTSTGRRSPNMPRDSRECANSPLKSF</sequence>
<keyword evidence="2" id="KW-0472">Membrane</keyword>
<keyword evidence="2" id="KW-1133">Transmembrane helix</keyword>
<evidence type="ECO:0000313" key="4">
    <source>
        <dbReference type="Proteomes" id="UP000005237"/>
    </source>
</evidence>
<organism evidence="3 4">
    <name type="scientific">Caenorhabditis japonica</name>
    <dbReference type="NCBI Taxonomy" id="281687"/>
    <lineage>
        <taxon>Eukaryota</taxon>
        <taxon>Metazoa</taxon>
        <taxon>Ecdysozoa</taxon>
        <taxon>Nematoda</taxon>
        <taxon>Chromadorea</taxon>
        <taxon>Rhabditida</taxon>
        <taxon>Rhabditina</taxon>
        <taxon>Rhabditomorpha</taxon>
        <taxon>Rhabditoidea</taxon>
        <taxon>Rhabditidae</taxon>
        <taxon>Peloderinae</taxon>
        <taxon>Caenorhabditis</taxon>
    </lineage>
</organism>
<dbReference type="Proteomes" id="UP000005237">
    <property type="component" value="Unassembled WGS sequence"/>
</dbReference>
<evidence type="ECO:0000256" key="2">
    <source>
        <dbReference type="SAM" id="Phobius"/>
    </source>
</evidence>
<reference evidence="3" key="2">
    <citation type="submission" date="2022-06" db="UniProtKB">
        <authorList>
            <consortium name="EnsemblMetazoa"/>
        </authorList>
    </citation>
    <scope>IDENTIFICATION</scope>
    <source>
        <strain evidence="3">DF5081</strain>
    </source>
</reference>
<protein>
    <submittedName>
        <fullName evidence="3">Uncharacterized protein</fullName>
    </submittedName>
</protein>
<feature type="compositionally biased region" description="Low complexity" evidence="1">
    <location>
        <begin position="210"/>
        <end position="234"/>
    </location>
</feature>
<feature type="compositionally biased region" description="Basic and acidic residues" evidence="1">
    <location>
        <begin position="147"/>
        <end position="162"/>
    </location>
</feature>
<dbReference type="OMA" id="DSRECAN"/>